<dbReference type="PANTHER" id="PTHR42951:SF4">
    <property type="entry name" value="ACYL-COENZYME A THIOESTERASE MBLAC2"/>
    <property type="match status" value="1"/>
</dbReference>
<dbReference type="InterPro" id="IPR001279">
    <property type="entry name" value="Metallo-B-lactamas"/>
</dbReference>
<evidence type="ECO:0000313" key="2">
    <source>
        <dbReference type="EMBL" id="MFC7057956.1"/>
    </source>
</evidence>
<dbReference type="EMBL" id="JBHSZI010000001">
    <property type="protein sequence ID" value="MFC7057956.1"/>
    <property type="molecule type" value="Genomic_DNA"/>
</dbReference>
<dbReference type="Pfam" id="PF00753">
    <property type="entry name" value="Lactamase_B"/>
    <property type="match status" value="1"/>
</dbReference>
<name>A0ABD5W165_9EURY</name>
<proteinExistence type="predicted"/>
<evidence type="ECO:0000313" key="3">
    <source>
        <dbReference type="Proteomes" id="UP001596445"/>
    </source>
</evidence>
<sequence length="303" mass="33031">MALGEIHEATAAGTSDLYYVDVDMYDTPGYGSVYILDAERPALIDTGTGYRYETVLDAMETVGIAPEDLEVIAPTHVHLDHAGGAHLLAEACPNADVCLYEAGAQFLADPTAIWEGTKDVIGDRIDYYIEPEPIPERRLVELEDGETVDLGDHALEVHHAPGHAFHQAVFYDPANDGVFTADAAGINSPHIEGVTHTSPPPGFDLAGCLDDIETLKELDPAALYYAHFGDRETGELLDTYAEVLTDWVDRVSAKREELGDDEAVIDYFAARAETVDAWGEAHASEEEQMNVRGVLHALDQHEE</sequence>
<keyword evidence="3" id="KW-1185">Reference proteome</keyword>
<organism evidence="2 3">
    <name type="scientific">Halovenus salina</name>
    <dbReference type="NCBI Taxonomy" id="1510225"/>
    <lineage>
        <taxon>Archaea</taxon>
        <taxon>Methanobacteriati</taxon>
        <taxon>Methanobacteriota</taxon>
        <taxon>Stenosarchaea group</taxon>
        <taxon>Halobacteria</taxon>
        <taxon>Halobacteriales</taxon>
        <taxon>Haloarculaceae</taxon>
        <taxon>Halovenus</taxon>
    </lineage>
</organism>
<dbReference type="GeneID" id="76629906"/>
<dbReference type="CDD" id="cd07726">
    <property type="entry name" value="ST1585-like_MBL-fold"/>
    <property type="match status" value="1"/>
</dbReference>
<feature type="domain" description="Metallo-beta-lactamase" evidence="1">
    <location>
        <begin position="30"/>
        <end position="227"/>
    </location>
</feature>
<protein>
    <submittedName>
        <fullName evidence="2">MBL fold metallo-hydrolase</fullName>
    </submittedName>
</protein>
<reference evidence="2 3" key="1">
    <citation type="journal article" date="2019" name="Int. J. Syst. Evol. Microbiol.">
        <title>The Global Catalogue of Microorganisms (GCM) 10K type strain sequencing project: providing services to taxonomists for standard genome sequencing and annotation.</title>
        <authorList>
            <consortium name="The Broad Institute Genomics Platform"/>
            <consortium name="The Broad Institute Genome Sequencing Center for Infectious Disease"/>
            <person name="Wu L."/>
            <person name="Ma J."/>
        </authorList>
    </citation>
    <scope>NUCLEOTIDE SEQUENCE [LARGE SCALE GENOMIC DNA]</scope>
    <source>
        <strain evidence="2 3">JCM 30072</strain>
    </source>
</reference>
<comment type="caution">
    <text evidence="2">The sequence shown here is derived from an EMBL/GenBank/DDBJ whole genome shotgun (WGS) entry which is preliminary data.</text>
</comment>
<dbReference type="InterPro" id="IPR037482">
    <property type="entry name" value="ST1585_MBL-fold"/>
</dbReference>
<dbReference type="InterPro" id="IPR036866">
    <property type="entry name" value="RibonucZ/Hydroxyglut_hydro"/>
</dbReference>
<evidence type="ECO:0000259" key="1">
    <source>
        <dbReference type="SMART" id="SM00849"/>
    </source>
</evidence>
<dbReference type="Proteomes" id="UP001596445">
    <property type="component" value="Unassembled WGS sequence"/>
</dbReference>
<dbReference type="Gene3D" id="3.60.15.10">
    <property type="entry name" value="Ribonuclease Z/Hydroxyacylglutathione hydrolase-like"/>
    <property type="match status" value="1"/>
</dbReference>
<gene>
    <name evidence="2" type="ORF">ACFQQG_06970</name>
</gene>
<dbReference type="RefSeq" id="WP_267163764.1">
    <property type="nucleotide sequence ID" value="NZ_CP112972.1"/>
</dbReference>
<dbReference type="InterPro" id="IPR050855">
    <property type="entry name" value="NDM-1-like"/>
</dbReference>
<dbReference type="SMART" id="SM00849">
    <property type="entry name" value="Lactamase_B"/>
    <property type="match status" value="1"/>
</dbReference>
<dbReference type="PANTHER" id="PTHR42951">
    <property type="entry name" value="METALLO-BETA-LACTAMASE DOMAIN-CONTAINING"/>
    <property type="match status" value="1"/>
</dbReference>
<dbReference type="SUPFAM" id="SSF56281">
    <property type="entry name" value="Metallo-hydrolase/oxidoreductase"/>
    <property type="match status" value="1"/>
</dbReference>
<dbReference type="AlphaFoldDB" id="A0ABD5W165"/>
<accession>A0ABD5W165</accession>